<comment type="caution">
    <text evidence="1">The sequence shown here is derived from an EMBL/GenBank/DDBJ whole genome shotgun (WGS) entry which is preliminary data.</text>
</comment>
<sequence>MFKRVRFSGKYFRSFQHNNTFVPFVIKDEKGLHKFVVDFGDSYVINEAALDWCDVYGKININDEKSPLSNHPKVIAIGPGFGIRIYSKPKTLRLAFINFSKAWRRVPDKRRFFADYYGQLKRQGMDYYQKSTSKKDYIFFAGALWKKEHETNRFRANYIRACKRLKGVEFEGGFAPRSRNDIDGFEELTMDRNVPMASYLLKLKASATVFNTPVILDCHGWKLGEFMAMGKAMVATPIKNRLPVALEHGVNVHAVTGEEDEIFEALERLTSDDAYRQKIENNIHAYYEEYVSPQKSIELLLKGAGLEWK</sequence>
<dbReference type="SUPFAM" id="SSF53756">
    <property type="entry name" value="UDP-Glycosyltransferase/glycogen phosphorylase"/>
    <property type="match status" value="1"/>
</dbReference>
<dbReference type="AlphaFoldDB" id="A0A0E9LTF7"/>
<organism evidence="1 2">
    <name type="scientific">Geofilum rubicundum JCM 15548</name>
    <dbReference type="NCBI Taxonomy" id="1236989"/>
    <lineage>
        <taxon>Bacteria</taxon>
        <taxon>Pseudomonadati</taxon>
        <taxon>Bacteroidota</taxon>
        <taxon>Bacteroidia</taxon>
        <taxon>Marinilabiliales</taxon>
        <taxon>Marinilabiliaceae</taxon>
        <taxon>Geofilum</taxon>
    </lineage>
</organism>
<reference evidence="1 2" key="1">
    <citation type="journal article" date="2015" name="Microbes Environ.">
        <title>Distribution and evolution of nitrogen fixation genes in the phylum bacteroidetes.</title>
        <authorList>
            <person name="Inoue J."/>
            <person name="Oshima K."/>
            <person name="Suda W."/>
            <person name="Sakamoto M."/>
            <person name="Iino T."/>
            <person name="Noda S."/>
            <person name="Hongoh Y."/>
            <person name="Hattori M."/>
            <person name="Ohkuma M."/>
        </authorList>
    </citation>
    <scope>NUCLEOTIDE SEQUENCE [LARGE SCALE GENOMIC DNA]</scope>
    <source>
        <strain evidence="1">JCM 15548</strain>
    </source>
</reference>
<dbReference type="Proteomes" id="UP000032900">
    <property type="component" value="Unassembled WGS sequence"/>
</dbReference>
<dbReference type="EMBL" id="BAZW01000003">
    <property type="protein sequence ID" value="GAO28539.1"/>
    <property type="molecule type" value="Genomic_DNA"/>
</dbReference>
<name>A0A0E9LTF7_9BACT</name>
<evidence type="ECO:0008006" key="3">
    <source>
        <dbReference type="Google" id="ProtNLM"/>
    </source>
</evidence>
<evidence type="ECO:0000313" key="2">
    <source>
        <dbReference type="Proteomes" id="UP000032900"/>
    </source>
</evidence>
<proteinExistence type="predicted"/>
<gene>
    <name evidence="1" type="ORF">JCM15548_1645</name>
</gene>
<keyword evidence="2" id="KW-1185">Reference proteome</keyword>
<dbReference type="STRING" id="1236989.JCM15548_1645"/>
<dbReference type="Gene3D" id="3.40.50.2000">
    <property type="entry name" value="Glycogen Phosphorylase B"/>
    <property type="match status" value="1"/>
</dbReference>
<accession>A0A0E9LTF7</accession>
<evidence type="ECO:0000313" key="1">
    <source>
        <dbReference type="EMBL" id="GAO28539.1"/>
    </source>
</evidence>
<protein>
    <recommendedName>
        <fullName evidence="3">Glycosyltransferase</fullName>
    </recommendedName>
</protein>